<dbReference type="Gene3D" id="3.20.170.30">
    <property type="match status" value="1"/>
</dbReference>
<dbReference type="GO" id="GO:0000215">
    <property type="term" value="F:tRNA 2'-phosphotransferase activity"/>
    <property type="evidence" value="ECO:0007669"/>
    <property type="project" value="TreeGrafter"/>
</dbReference>
<comment type="function">
    <text evidence="4 5">Removes the 2'-phosphate from RNA via an intermediate in which the phosphate is ADP-ribosylated by NAD followed by a presumed transesterification to release the RNA and generate ADP-ribose 1''-2''-cyclic phosphate (APPR&gt;P). May function as an ADP-ribosylase.</text>
</comment>
<keyword evidence="2 5" id="KW-0808">Transferase</keyword>
<accession>A0A517PUB8</accession>
<dbReference type="HAMAP" id="MF_00299">
    <property type="entry name" value="KptA"/>
    <property type="match status" value="1"/>
</dbReference>
<dbReference type="RefSeq" id="WP_145189691.1">
    <property type="nucleotide sequence ID" value="NZ_CP036266.1"/>
</dbReference>
<sequence>MNEKDIKRKSKFLSLILRHQPETVGIQLDESGWVDVETLLSAIDEHGKKMSRETLEHVVDSNDKQRFSFSDDGTRIRANQGHSVKIELGYEAAAPPEFLIHGTPQQFVAVIAREGLKKMKRHHVHLHGDENTALAVGQRRGKPVLLKIRSGEMSQAGFEFFVTPNQVWLTDRVPPEYIDFP</sequence>
<evidence type="ECO:0000256" key="4">
    <source>
        <dbReference type="ARBA" id="ARBA00025212"/>
    </source>
</evidence>
<dbReference type="EC" id="2.7.1.-" evidence="5"/>
<reference evidence="6 7" key="1">
    <citation type="submission" date="2019-02" db="EMBL/GenBank/DDBJ databases">
        <title>Deep-cultivation of Planctomycetes and their phenomic and genomic characterization uncovers novel biology.</title>
        <authorList>
            <person name="Wiegand S."/>
            <person name="Jogler M."/>
            <person name="Boedeker C."/>
            <person name="Pinto D."/>
            <person name="Vollmers J."/>
            <person name="Rivas-Marin E."/>
            <person name="Kohn T."/>
            <person name="Peeters S.H."/>
            <person name="Heuer A."/>
            <person name="Rast P."/>
            <person name="Oberbeckmann S."/>
            <person name="Bunk B."/>
            <person name="Jeske O."/>
            <person name="Meyerdierks A."/>
            <person name="Storesund J.E."/>
            <person name="Kallscheuer N."/>
            <person name="Luecker S."/>
            <person name="Lage O.M."/>
            <person name="Pohl T."/>
            <person name="Merkel B.J."/>
            <person name="Hornburger P."/>
            <person name="Mueller R.-W."/>
            <person name="Bruemmer F."/>
            <person name="Labrenz M."/>
            <person name="Spormann A.M."/>
            <person name="Op den Camp H."/>
            <person name="Overmann J."/>
            <person name="Amann R."/>
            <person name="Jetten M.S.M."/>
            <person name="Mascher T."/>
            <person name="Medema M.H."/>
            <person name="Devos D.P."/>
            <person name="Kaster A.-K."/>
            <person name="Ovreas L."/>
            <person name="Rohde M."/>
            <person name="Galperin M.Y."/>
            <person name="Jogler C."/>
        </authorList>
    </citation>
    <scope>NUCLEOTIDE SEQUENCE [LARGE SCALE GENOMIC DNA]</scope>
    <source>
        <strain evidence="6 7">HG66A1</strain>
    </source>
</reference>
<dbReference type="InterPro" id="IPR002745">
    <property type="entry name" value="Ptrans_KptA/Tpt1"/>
</dbReference>
<keyword evidence="7" id="KW-1185">Reference proteome</keyword>
<dbReference type="Gene3D" id="1.10.10.970">
    <property type="entry name" value="RNA 2'-phosphotransferase, Tpt1/KptA family, N-terminal domain"/>
    <property type="match status" value="1"/>
</dbReference>
<dbReference type="OrthoDB" id="4537997at2"/>
<dbReference type="AlphaFoldDB" id="A0A517PUB8"/>
<keyword evidence="3 5" id="KW-0520">NAD</keyword>
<evidence type="ECO:0000256" key="2">
    <source>
        <dbReference type="ARBA" id="ARBA00022679"/>
    </source>
</evidence>
<name>A0A517PUB8_9PLAN</name>
<dbReference type="GO" id="GO:0003950">
    <property type="term" value="F:NAD+ poly-ADP-ribosyltransferase activity"/>
    <property type="evidence" value="ECO:0007669"/>
    <property type="project" value="InterPro"/>
</dbReference>
<dbReference type="PANTHER" id="PTHR12684:SF2">
    <property type="entry name" value="TRNA 2'-PHOSPHOTRANSFERASE 1"/>
    <property type="match status" value="1"/>
</dbReference>
<evidence type="ECO:0000313" key="7">
    <source>
        <dbReference type="Proteomes" id="UP000320421"/>
    </source>
</evidence>
<dbReference type="InterPro" id="IPR022928">
    <property type="entry name" value="RNA_2'-PTrans_KptA"/>
</dbReference>
<dbReference type="GO" id="GO:0006388">
    <property type="term" value="P:tRNA splicing, via endonucleolytic cleavage and ligation"/>
    <property type="evidence" value="ECO:0007669"/>
    <property type="project" value="UniProtKB-UniRule"/>
</dbReference>
<dbReference type="InterPro" id="IPR042081">
    <property type="entry name" value="RNA_2'-PTrans_C"/>
</dbReference>
<gene>
    <name evidence="5" type="primary">kptA</name>
    <name evidence="6" type="ORF">HG66A1_47860</name>
</gene>
<evidence type="ECO:0000313" key="6">
    <source>
        <dbReference type="EMBL" id="QDT22975.1"/>
    </source>
</evidence>
<dbReference type="InterPro" id="IPR042080">
    <property type="entry name" value="RNA_2'-PTrans_N"/>
</dbReference>
<dbReference type="PANTHER" id="PTHR12684">
    <property type="entry name" value="PUTATIVE PHOSPHOTRANSFERASE"/>
    <property type="match status" value="1"/>
</dbReference>
<comment type="similarity">
    <text evidence="1 5">Belongs to the KptA/TPT1 family.</text>
</comment>
<evidence type="ECO:0000256" key="1">
    <source>
        <dbReference type="ARBA" id="ARBA00009836"/>
    </source>
</evidence>
<proteinExistence type="inferred from homology"/>
<evidence type="ECO:0000256" key="3">
    <source>
        <dbReference type="ARBA" id="ARBA00023027"/>
    </source>
</evidence>
<protein>
    <recommendedName>
        <fullName evidence="5">Probable RNA 2'-phosphotransferase</fullName>
        <ecNumber evidence="5">2.7.1.-</ecNumber>
    </recommendedName>
</protein>
<evidence type="ECO:0000256" key="5">
    <source>
        <dbReference type="HAMAP-Rule" id="MF_00299"/>
    </source>
</evidence>
<organism evidence="6 7">
    <name type="scientific">Gimesia chilikensis</name>
    <dbReference type="NCBI Taxonomy" id="2605989"/>
    <lineage>
        <taxon>Bacteria</taxon>
        <taxon>Pseudomonadati</taxon>
        <taxon>Planctomycetota</taxon>
        <taxon>Planctomycetia</taxon>
        <taxon>Planctomycetales</taxon>
        <taxon>Planctomycetaceae</taxon>
        <taxon>Gimesia</taxon>
    </lineage>
</organism>
<dbReference type="Proteomes" id="UP000320421">
    <property type="component" value="Chromosome"/>
</dbReference>
<dbReference type="EMBL" id="CP036266">
    <property type="protein sequence ID" value="QDT22975.1"/>
    <property type="molecule type" value="Genomic_DNA"/>
</dbReference>
<dbReference type="NCBIfam" id="NF002014">
    <property type="entry name" value="PRK00819.1-4"/>
    <property type="match status" value="1"/>
</dbReference>
<dbReference type="Pfam" id="PF01885">
    <property type="entry name" value="PTS_2-RNA"/>
    <property type="match status" value="1"/>
</dbReference>
<dbReference type="SUPFAM" id="SSF56399">
    <property type="entry name" value="ADP-ribosylation"/>
    <property type="match status" value="1"/>
</dbReference>